<evidence type="ECO:0000313" key="3">
    <source>
        <dbReference type="EMBL" id="GGD52946.1"/>
    </source>
</evidence>
<reference evidence="3" key="2">
    <citation type="submission" date="2020-09" db="EMBL/GenBank/DDBJ databases">
        <authorList>
            <person name="Sun Q."/>
            <person name="Zhou Y."/>
        </authorList>
    </citation>
    <scope>NUCLEOTIDE SEQUENCE</scope>
    <source>
        <strain evidence="3">CGMCC 1.15178</strain>
    </source>
</reference>
<dbReference type="Proteomes" id="UP000612456">
    <property type="component" value="Unassembled WGS sequence"/>
</dbReference>
<dbReference type="Gene3D" id="3.30.530.20">
    <property type="match status" value="1"/>
</dbReference>
<dbReference type="RefSeq" id="WP_188989333.1">
    <property type="nucleotide sequence ID" value="NZ_BMHP01000001.1"/>
</dbReference>
<keyword evidence="4" id="KW-1185">Reference proteome</keyword>
<feature type="domain" description="Activator of Hsp90 ATPase homologue 1/2-like C-terminal" evidence="2">
    <location>
        <begin position="12"/>
        <end position="129"/>
    </location>
</feature>
<dbReference type="SUPFAM" id="SSF55961">
    <property type="entry name" value="Bet v1-like"/>
    <property type="match status" value="1"/>
</dbReference>
<dbReference type="InterPro" id="IPR013538">
    <property type="entry name" value="ASHA1/2-like_C"/>
</dbReference>
<protein>
    <submittedName>
        <fullName evidence="3">Activator of HSP90 ATPase</fullName>
    </submittedName>
</protein>
<dbReference type="Pfam" id="PF08327">
    <property type="entry name" value="AHSA1"/>
    <property type="match status" value="1"/>
</dbReference>
<comment type="similarity">
    <text evidence="1">Belongs to the AHA1 family.</text>
</comment>
<dbReference type="EMBL" id="BMHP01000001">
    <property type="protein sequence ID" value="GGD52946.1"/>
    <property type="molecule type" value="Genomic_DNA"/>
</dbReference>
<evidence type="ECO:0000259" key="2">
    <source>
        <dbReference type="Pfam" id="PF08327"/>
    </source>
</evidence>
<sequence length="142" mass="16729">MANIEHLQTIRVPATEIYKALTSAQGLSEVWTRELKVYGQVGEINEFQFGNDDLTKMQIMELTPPKRIEWLCTESDPEWVGTTISFELNEKHGKTDVILRHMNWREITNFYRSCNYNWAMFLYSLKTYCEDGAGLTYQDRKF</sequence>
<evidence type="ECO:0000256" key="1">
    <source>
        <dbReference type="ARBA" id="ARBA00006817"/>
    </source>
</evidence>
<dbReference type="InterPro" id="IPR023393">
    <property type="entry name" value="START-like_dom_sf"/>
</dbReference>
<accession>A0A917DMK7</accession>
<proteinExistence type="inferred from homology"/>
<dbReference type="CDD" id="cd07814">
    <property type="entry name" value="SRPBCC_CalC_Aha1-like"/>
    <property type="match status" value="1"/>
</dbReference>
<comment type="caution">
    <text evidence="3">The sequence shown here is derived from an EMBL/GenBank/DDBJ whole genome shotgun (WGS) entry which is preliminary data.</text>
</comment>
<reference evidence="3" key="1">
    <citation type="journal article" date="2014" name="Int. J. Syst. Evol. Microbiol.">
        <title>Complete genome sequence of Corynebacterium casei LMG S-19264T (=DSM 44701T), isolated from a smear-ripened cheese.</title>
        <authorList>
            <consortium name="US DOE Joint Genome Institute (JGI-PGF)"/>
            <person name="Walter F."/>
            <person name="Albersmeier A."/>
            <person name="Kalinowski J."/>
            <person name="Ruckert C."/>
        </authorList>
    </citation>
    <scope>NUCLEOTIDE SEQUENCE</scope>
    <source>
        <strain evidence="3">CGMCC 1.15178</strain>
    </source>
</reference>
<dbReference type="AlphaFoldDB" id="A0A917DMK7"/>
<evidence type="ECO:0000313" key="4">
    <source>
        <dbReference type="Proteomes" id="UP000612456"/>
    </source>
</evidence>
<gene>
    <name evidence="3" type="ORF">GCM10010911_08160</name>
</gene>
<organism evidence="3 4">
    <name type="scientific">Paenibacillus nasutitermitis</name>
    <dbReference type="NCBI Taxonomy" id="1652958"/>
    <lineage>
        <taxon>Bacteria</taxon>
        <taxon>Bacillati</taxon>
        <taxon>Bacillota</taxon>
        <taxon>Bacilli</taxon>
        <taxon>Bacillales</taxon>
        <taxon>Paenibacillaceae</taxon>
        <taxon>Paenibacillus</taxon>
    </lineage>
</organism>
<name>A0A917DMK7_9BACL</name>